<evidence type="ECO:0008006" key="4">
    <source>
        <dbReference type="Google" id="ProtNLM"/>
    </source>
</evidence>
<reference evidence="2 3" key="1">
    <citation type="submission" date="2016-03" db="EMBL/GenBank/DDBJ databases">
        <authorList>
            <person name="Ploux O."/>
        </authorList>
    </citation>
    <scope>NUCLEOTIDE SEQUENCE [LARGE SCALE GENOMIC DNA]</scope>
    <source>
        <strain evidence="2 3">R0</strain>
    </source>
</reference>
<dbReference type="PROSITE" id="PS51257">
    <property type="entry name" value="PROKAR_LIPOPROTEIN"/>
    <property type="match status" value="1"/>
</dbReference>
<dbReference type="Proteomes" id="UP000075320">
    <property type="component" value="Unassembled WGS sequence"/>
</dbReference>
<proteinExistence type="predicted"/>
<sequence>MGGGMKKLILMSSLMTAALLLGSCGQQEEVNTEFSVTTSPLPLIPAKAISCYSKLITGIGQTPTQDVEADYFRIPTFKFWRANNSNDLVISLIRITYNLPGSTPGESAQASKCEISGDSLRALNTTWWKNYTEAIVPGGSGSPDSPFQTDCAAYCGGVKASGQFTTTGTVEIFGLERAPNGDETPVKLQGYVTIQAF</sequence>
<feature type="signal peptide" evidence="1">
    <location>
        <begin position="1"/>
        <end position="17"/>
    </location>
</feature>
<evidence type="ECO:0000313" key="2">
    <source>
        <dbReference type="EMBL" id="KYG67408.1"/>
    </source>
</evidence>
<keyword evidence="3" id="KW-1185">Reference proteome</keyword>
<keyword evidence="1" id="KW-0732">Signal</keyword>
<protein>
    <recommendedName>
        <fullName evidence="4">Lipoprotein</fullName>
    </recommendedName>
</protein>
<feature type="chain" id="PRO_5007573577" description="Lipoprotein" evidence="1">
    <location>
        <begin position="18"/>
        <end position="197"/>
    </location>
</feature>
<dbReference type="EMBL" id="LUKE01000001">
    <property type="protein sequence ID" value="KYG67408.1"/>
    <property type="molecule type" value="Genomic_DNA"/>
</dbReference>
<organism evidence="2 3">
    <name type="scientific">Bdellovibrio bacteriovorus</name>
    <dbReference type="NCBI Taxonomy" id="959"/>
    <lineage>
        <taxon>Bacteria</taxon>
        <taxon>Pseudomonadati</taxon>
        <taxon>Bdellovibrionota</taxon>
        <taxon>Bdellovibrionia</taxon>
        <taxon>Bdellovibrionales</taxon>
        <taxon>Pseudobdellovibrionaceae</taxon>
        <taxon>Bdellovibrio</taxon>
    </lineage>
</organism>
<evidence type="ECO:0000256" key="1">
    <source>
        <dbReference type="SAM" id="SignalP"/>
    </source>
</evidence>
<accession>A0A150WSP3</accession>
<name>A0A150WSP3_BDEBC</name>
<evidence type="ECO:0000313" key="3">
    <source>
        <dbReference type="Proteomes" id="UP000075320"/>
    </source>
</evidence>
<gene>
    <name evidence="2" type="ORF">AZI86_10490</name>
</gene>
<dbReference type="AlphaFoldDB" id="A0A150WSP3"/>
<comment type="caution">
    <text evidence="2">The sequence shown here is derived from an EMBL/GenBank/DDBJ whole genome shotgun (WGS) entry which is preliminary data.</text>
</comment>